<feature type="domain" description="Solute-binding protein family 3/N-terminal" evidence="5">
    <location>
        <begin position="35"/>
        <end position="257"/>
    </location>
</feature>
<dbReference type="Gene3D" id="3.40.190.10">
    <property type="entry name" value="Periplasmic binding protein-like II"/>
    <property type="match status" value="2"/>
</dbReference>
<dbReference type="AlphaFoldDB" id="A0A6G7LTZ5"/>
<keyword evidence="2 4" id="KW-0732">Signal</keyword>
<dbReference type="PANTHER" id="PTHR35936">
    <property type="entry name" value="MEMBRANE-BOUND LYTIC MUREIN TRANSGLYCOSYLASE F"/>
    <property type="match status" value="1"/>
</dbReference>
<dbReference type="Proteomes" id="UP000502117">
    <property type="component" value="Chromosome"/>
</dbReference>
<reference evidence="7 9" key="2">
    <citation type="submission" date="2019-11" db="EMBL/GenBank/DDBJ databases">
        <title>Complete Genome Sequence of Shewanella chilikensis Strain DC57, Isolated from Corroded Seal Rings at a floating production facility in Australia.</title>
        <authorList>
            <person name="Salgar-Chaparro S.J."/>
            <person name="Castillo-Villamizar G.A."/>
            <person name="Poehlein A."/>
            <person name="Daniel R."/>
            <person name="Machuca L."/>
        </authorList>
    </citation>
    <scope>NUCLEOTIDE SEQUENCE [LARGE SCALE GENOMIC DNA]</scope>
    <source>
        <strain evidence="7 9">DC57</strain>
    </source>
</reference>
<dbReference type="RefSeq" id="WP_101056642.1">
    <property type="nucleotide sequence ID" value="NZ_BMXX01000039.1"/>
</dbReference>
<sequence>MKLTWVIALLFLLQPWPTSANCNPAAPLTSEPALQLHLTLTNDPWPPFIEADGKAGLALEIVQSALAVHCYRLQVELKPWARALRSVKEAKTDLLLATWHTPEREQILMFSEPYLQNRQRFIKRRGDPFEYTELDSLKGKRIGVVRGYSYQTGFRAASNFIRVPNNSLESSLKMLAVGRLDLTLEDEIVATDTFWRLQQEDSFDFTGPPLDIRNLHLSTSRLHPHGAKLIAEFNQGLETIKKNGEYAKILAKYGAILQGRQAPPVLHLDGAMAKWIRDENLAGVLCFSQEWPTSHPSNPAGSRRCEPWRYSQG</sequence>
<proteinExistence type="inferred from homology"/>
<evidence type="ECO:0000313" key="7">
    <source>
        <dbReference type="EMBL" id="QIJ05296.1"/>
    </source>
</evidence>
<dbReference type="EMBL" id="QJSY01000039">
    <property type="protein sequence ID" value="PYE55516.1"/>
    <property type="molecule type" value="Genomic_DNA"/>
</dbReference>
<feature type="chain" id="PRO_5028881802" evidence="4">
    <location>
        <begin position="21"/>
        <end position="313"/>
    </location>
</feature>
<dbReference type="InterPro" id="IPR001638">
    <property type="entry name" value="Solute-binding_3/MltF_N"/>
</dbReference>
<dbReference type="PANTHER" id="PTHR35936:SF25">
    <property type="entry name" value="ABC TRANSPORTER SUBSTRATE-BINDING PROTEIN"/>
    <property type="match status" value="1"/>
</dbReference>
<feature type="region of interest" description="Disordered" evidence="3">
    <location>
        <begin position="293"/>
        <end position="313"/>
    </location>
</feature>
<dbReference type="SUPFAM" id="SSF53850">
    <property type="entry name" value="Periplasmic binding protein-like II"/>
    <property type="match status" value="1"/>
</dbReference>
<evidence type="ECO:0000259" key="5">
    <source>
        <dbReference type="SMART" id="SM00062"/>
    </source>
</evidence>
<comment type="similarity">
    <text evidence="1">Belongs to the bacterial solute-binding protein 3 family.</text>
</comment>
<evidence type="ECO:0000256" key="3">
    <source>
        <dbReference type="SAM" id="MobiDB-lite"/>
    </source>
</evidence>
<evidence type="ECO:0000256" key="2">
    <source>
        <dbReference type="ARBA" id="ARBA00022729"/>
    </source>
</evidence>
<dbReference type="EMBL" id="CP045857">
    <property type="protein sequence ID" value="QIJ05296.1"/>
    <property type="molecule type" value="Genomic_DNA"/>
</dbReference>
<dbReference type="Proteomes" id="UP000247584">
    <property type="component" value="Unassembled WGS sequence"/>
</dbReference>
<keyword evidence="8" id="KW-1185">Reference proteome</keyword>
<dbReference type="SMART" id="SM00062">
    <property type="entry name" value="PBPb"/>
    <property type="match status" value="1"/>
</dbReference>
<evidence type="ECO:0000313" key="8">
    <source>
        <dbReference type="Proteomes" id="UP000247584"/>
    </source>
</evidence>
<protein>
    <submittedName>
        <fullName evidence="6">ABC-type amino acid transport substrate-binding protein</fullName>
    </submittedName>
    <submittedName>
        <fullName evidence="7">Transporter substrate-binding domain-containing protein</fullName>
    </submittedName>
</protein>
<evidence type="ECO:0000313" key="6">
    <source>
        <dbReference type="EMBL" id="PYE55516.1"/>
    </source>
</evidence>
<dbReference type="GeneID" id="99800977"/>
<evidence type="ECO:0000256" key="1">
    <source>
        <dbReference type="ARBA" id="ARBA00010333"/>
    </source>
</evidence>
<name>A0A6G7LTZ5_9GAMM</name>
<dbReference type="KEGG" id="schk:GII14_14895"/>
<evidence type="ECO:0000256" key="4">
    <source>
        <dbReference type="SAM" id="SignalP"/>
    </source>
</evidence>
<gene>
    <name evidence="6" type="ORF">C8J23_13923</name>
    <name evidence="7" type="ORF">GII14_14895</name>
</gene>
<organism evidence="7 9">
    <name type="scientific">Shewanella chilikensis</name>
    <dbReference type="NCBI Taxonomy" id="558541"/>
    <lineage>
        <taxon>Bacteria</taxon>
        <taxon>Pseudomonadati</taxon>
        <taxon>Pseudomonadota</taxon>
        <taxon>Gammaproteobacteria</taxon>
        <taxon>Alteromonadales</taxon>
        <taxon>Shewanellaceae</taxon>
        <taxon>Shewanella</taxon>
    </lineage>
</organism>
<evidence type="ECO:0000313" key="9">
    <source>
        <dbReference type="Proteomes" id="UP000502117"/>
    </source>
</evidence>
<accession>A0A6G7LTZ5</accession>
<reference evidence="6 8" key="1">
    <citation type="submission" date="2018-06" db="EMBL/GenBank/DDBJ databases">
        <title>Genomic Encyclopedia of Type Strains, Phase III (KMG-III): the genomes of soil and plant-associated and newly described type strains.</title>
        <authorList>
            <person name="Whitman W."/>
        </authorList>
    </citation>
    <scope>NUCLEOTIDE SEQUENCE [LARGE SCALE GENOMIC DNA]</scope>
    <source>
        <strain evidence="6 8">JC5</strain>
    </source>
</reference>
<feature type="signal peptide" evidence="4">
    <location>
        <begin position="1"/>
        <end position="20"/>
    </location>
</feature>
<dbReference type="Pfam" id="PF00497">
    <property type="entry name" value="SBP_bac_3"/>
    <property type="match status" value="1"/>
</dbReference>